<proteinExistence type="predicted"/>
<organism evidence="2 3">
    <name type="scientific">Pseudocercospora fijiensis (strain CIRAD86)</name>
    <name type="common">Black leaf streak disease fungus</name>
    <name type="synonym">Mycosphaerella fijiensis</name>
    <dbReference type="NCBI Taxonomy" id="383855"/>
    <lineage>
        <taxon>Eukaryota</taxon>
        <taxon>Fungi</taxon>
        <taxon>Dikarya</taxon>
        <taxon>Ascomycota</taxon>
        <taxon>Pezizomycotina</taxon>
        <taxon>Dothideomycetes</taxon>
        <taxon>Dothideomycetidae</taxon>
        <taxon>Mycosphaerellales</taxon>
        <taxon>Mycosphaerellaceae</taxon>
        <taxon>Pseudocercospora</taxon>
    </lineage>
</organism>
<dbReference type="EMBL" id="KB446555">
    <property type="protein sequence ID" value="EME89613.1"/>
    <property type="molecule type" value="Genomic_DNA"/>
</dbReference>
<dbReference type="Proteomes" id="UP000016932">
    <property type="component" value="Unassembled WGS sequence"/>
</dbReference>
<protein>
    <submittedName>
        <fullName evidence="2">Uncharacterized protein</fullName>
    </submittedName>
</protein>
<gene>
    <name evidence="2" type="ORF">MYCFIDRAFT_206403</name>
</gene>
<evidence type="ECO:0000313" key="2">
    <source>
        <dbReference type="EMBL" id="EME89613.1"/>
    </source>
</evidence>
<dbReference type="RefSeq" id="XP_007922175.1">
    <property type="nucleotide sequence ID" value="XM_007923984.1"/>
</dbReference>
<keyword evidence="3" id="KW-1185">Reference proteome</keyword>
<accession>N1QD19</accession>
<sequence>MHWLGHAYTHFEKEEEERKEGIDDTPRHGAGKVCDVLFSGHLHHFLVVSMHRAMHWRRRLLR</sequence>
<feature type="region of interest" description="Disordered" evidence="1">
    <location>
        <begin position="1"/>
        <end position="26"/>
    </location>
</feature>
<evidence type="ECO:0000256" key="1">
    <source>
        <dbReference type="SAM" id="MobiDB-lite"/>
    </source>
</evidence>
<dbReference type="AlphaFoldDB" id="N1QD19"/>
<dbReference type="VEuPathDB" id="FungiDB:MYCFIDRAFT_206403"/>
<dbReference type="OrthoDB" id="4448936at2759"/>
<dbReference type="KEGG" id="pfj:MYCFIDRAFT_206403"/>
<reference evidence="2 3" key="1">
    <citation type="journal article" date="2012" name="PLoS Pathog.">
        <title>Diverse lifestyles and strategies of plant pathogenesis encoded in the genomes of eighteen Dothideomycetes fungi.</title>
        <authorList>
            <person name="Ohm R.A."/>
            <person name="Feau N."/>
            <person name="Henrissat B."/>
            <person name="Schoch C.L."/>
            <person name="Horwitz B.A."/>
            <person name="Barry K.W."/>
            <person name="Condon B.J."/>
            <person name="Copeland A.C."/>
            <person name="Dhillon B."/>
            <person name="Glaser F."/>
            <person name="Hesse C.N."/>
            <person name="Kosti I."/>
            <person name="LaButti K."/>
            <person name="Lindquist E.A."/>
            <person name="Lucas S."/>
            <person name="Salamov A.A."/>
            <person name="Bradshaw R.E."/>
            <person name="Ciuffetti L."/>
            <person name="Hamelin R.C."/>
            <person name="Kema G.H.J."/>
            <person name="Lawrence C."/>
            <person name="Scott J.A."/>
            <person name="Spatafora J.W."/>
            <person name="Turgeon B.G."/>
            <person name="de Wit P.J.G.M."/>
            <person name="Zhong S."/>
            <person name="Goodwin S.B."/>
            <person name="Grigoriev I.V."/>
        </authorList>
    </citation>
    <scope>NUCLEOTIDE SEQUENCE [LARGE SCALE GENOMIC DNA]</scope>
    <source>
        <strain evidence="2 3">CIRAD86</strain>
    </source>
</reference>
<name>N1QD19_PSEFD</name>
<dbReference type="GeneID" id="19336476"/>
<dbReference type="HOGENOM" id="CLU_2905164_0_0_1"/>
<feature type="compositionally biased region" description="Basic and acidic residues" evidence="1">
    <location>
        <begin position="9"/>
        <end position="26"/>
    </location>
</feature>
<evidence type="ECO:0000313" key="3">
    <source>
        <dbReference type="Proteomes" id="UP000016932"/>
    </source>
</evidence>